<dbReference type="AlphaFoldDB" id="A0A2D0AEB5"/>
<dbReference type="PANTHER" id="PTHR38775:SF1">
    <property type="entry name" value="INNER MEMBRANE PROTEIN"/>
    <property type="match status" value="1"/>
</dbReference>
<dbReference type="eggNOG" id="COG3776">
    <property type="taxonomic scope" value="Bacteria"/>
</dbReference>
<dbReference type="Pfam" id="PF06611">
    <property type="entry name" value="DUF1145"/>
    <property type="match status" value="1"/>
</dbReference>
<organism evidence="2 3">
    <name type="scientific">Pseudomonas nitroreducens</name>
    <dbReference type="NCBI Taxonomy" id="46680"/>
    <lineage>
        <taxon>Bacteria</taxon>
        <taxon>Pseudomonadati</taxon>
        <taxon>Pseudomonadota</taxon>
        <taxon>Gammaproteobacteria</taxon>
        <taxon>Pseudomonadales</taxon>
        <taxon>Pseudomonadaceae</taxon>
        <taxon>Pseudomonas</taxon>
    </lineage>
</organism>
<proteinExistence type="predicted"/>
<dbReference type="STRING" id="46680.GCA_000807755_03677"/>
<reference evidence="2 3" key="1">
    <citation type="submission" date="2017-06" db="EMBL/GenBank/DDBJ databases">
        <title>Draft genome of Pseudomonas nitroreducens DF05.</title>
        <authorList>
            <person name="Iyer R."/>
        </authorList>
    </citation>
    <scope>NUCLEOTIDE SEQUENCE [LARGE SCALE GENOMIC DNA]</scope>
    <source>
        <strain evidence="2 3">DF05</strain>
    </source>
</reference>
<dbReference type="RefSeq" id="WP_088417838.1">
    <property type="nucleotide sequence ID" value="NZ_NJBA01000004.1"/>
</dbReference>
<dbReference type="Proteomes" id="UP000198145">
    <property type="component" value="Unassembled WGS sequence"/>
</dbReference>
<feature type="transmembrane region" description="Helical" evidence="1">
    <location>
        <begin position="31"/>
        <end position="53"/>
    </location>
</feature>
<accession>A0A2D0AEB5</accession>
<protein>
    <recommendedName>
        <fullName evidence="4">DUF1145 domain-containing protein</fullName>
    </recommendedName>
</protein>
<evidence type="ECO:0000256" key="1">
    <source>
        <dbReference type="SAM" id="Phobius"/>
    </source>
</evidence>
<keyword evidence="1" id="KW-0812">Transmembrane</keyword>
<evidence type="ECO:0000313" key="3">
    <source>
        <dbReference type="Proteomes" id="UP000198145"/>
    </source>
</evidence>
<keyword evidence="1" id="KW-0472">Membrane</keyword>
<evidence type="ECO:0000313" key="2">
    <source>
        <dbReference type="EMBL" id="OWP50440.1"/>
    </source>
</evidence>
<dbReference type="EMBL" id="NJBA01000004">
    <property type="protein sequence ID" value="OWP50440.1"/>
    <property type="molecule type" value="Genomic_DNA"/>
</dbReference>
<dbReference type="PANTHER" id="PTHR38775">
    <property type="entry name" value="INNER MEMBRANE PROTEIN-RELATED"/>
    <property type="match status" value="1"/>
</dbReference>
<name>A0A2D0AEB5_PSENT</name>
<comment type="caution">
    <text evidence="2">The sequence shown here is derived from an EMBL/GenBank/DDBJ whole genome shotgun (WGS) entry which is preliminary data.</text>
</comment>
<gene>
    <name evidence="2" type="ORF">CEG18_12905</name>
</gene>
<dbReference type="InterPro" id="IPR009525">
    <property type="entry name" value="DUF1145"/>
</dbReference>
<keyword evidence="1" id="KW-1133">Transmembrane helix</keyword>
<evidence type="ECO:0008006" key="4">
    <source>
        <dbReference type="Google" id="ProtNLM"/>
    </source>
</evidence>
<sequence length="100" mass="10806">MKALLGLGKLIALLFWLAVLANLIQPFAHPFALLLNAAGALILLIHILEVLALRKRLQGRPHPGMDRLQILLFGVFHFASLPLSAVEKAASAKVEGDTHA</sequence>